<evidence type="ECO:0000313" key="2">
    <source>
        <dbReference type="Proteomes" id="UP000289738"/>
    </source>
</evidence>
<gene>
    <name evidence="1" type="ORF">Ahy_A05g022140</name>
</gene>
<dbReference type="AlphaFoldDB" id="A0A445CZT0"/>
<dbReference type="PANTHER" id="PTHR37227:SF2">
    <property type="entry name" value="OS01G0219000 PROTEIN"/>
    <property type="match status" value="1"/>
</dbReference>
<dbReference type="Proteomes" id="UP000289738">
    <property type="component" value="Chromosome A05"/>
</dbReference>
<dbReference type="PANTHER" id="PTHR37227">
    <property type="entry name" value="OS01G0219000 PROTEIN"/>
    <property type="match status" value="1"/>
</dbReference>
<dbReference type="STRING" id="3818.A0A445CZT0"/>
<keyword evidence="2" id="KW-1185">Reference proteome</keyword>
<comment type="caution">
    <text evidence="1">The sequence shown here is derived from an EMBL/GenBank/DDBJ whole genome shotgun (WGS) entry which is preliminary data.</text>
</comment>
<dbReference type="EMBL" id="SDMP01000005">
    <property type="protein sequence ID" value="RYR56439.1"/>
    <property type="molecule type" value="Genomic_DNA"/>
</dbReference>
<protein>
    <submittedName>
        <fullName evidence="1">Uncharacterized protein</fullName>
    </submittedName>
</protein>
<proteinExistence type="predicted"/>
<reference evidence="1 2" key="1">
    <citation type="submission" date="2019-01" db="EMBL/GenBank/DDBJ databases">
        <title>Sequencing of cultivated peanut Arachis hypogaea provides insights into genome evolution and oil improvement.</title>
        <authorList>
            <person name="Chen X."/>
        </authorList>
    </citation>
    <scope>NUCLEOTIDE SEQUENCE [LARGE SCALE GENOMIC DNA]</scope>
    <source>
        <strain evidence="2">cv. Fuhuasheng</strain>
        <tissue evidence="1">Leaves</tissue>
    </source>
</reference>
<evidence type="ECO:0000313" key="1">
    <source>
        <dbReference type="EMBL" id="RYR56439.1"/>
    </source>
</evidence>
<dbReference type="Gramene" id="arahy.Tifrunner.gnm2.ann2.Ah05g423800.1">
    <property type="protein sequence ID" value="arahy.Tifrunner.gnm2.ann2.Ah05g423800.1-CDS-1"/>
    <property type="gene ID" value="arahy.Tifrunner.gnm2.ann2.Ah05g423800"/>
</dbReference>
<sequence>MEDVITEASPPSRFLEEDLNTFTPPSPPVTPFPSLHFPQQQPLTPKLLIIALSPISLSLFHPHLLPPSVPLLASLTLPNTNPITLSPLTPNSFLLSVPSSIPSHHSHAIAKTLIGHQIRPDSVLVFDSLSPSNYRGRLPSDEAVAFKLDTSAERKAAEGEKILEGLEYYPSGSVVDGLAAAFLARCQLLNLRASLCVSWPEFDRSVMALIERLLRNGVLRGCDGLRFGSQVLRFGRKKGRGFESELYS</sequence>
<accession>A0A445CZT0</accession>
<name>A0A445CZT0_ARAHY</name>
<organism evidence="1 2">
    <name type="scientific">Arachis hypogaea</name>
    <name type="common">Peanut</name>
    <dbReference type="NCBI Taxonomy" id="3818"/>
    <lineage>
        <taxon>Eukaryota</taxon>
        <taxon>Viridiplantae</taxon>
        <taxon>Streptophyta</taxon>
        <taxon>Embryophyta</taxon>
        <taxon>Tracheophyta</taxon>
        <taxon>Spermatophyta</taxon>
        <taxon>Magnoliopsida</taxon>
        <taxon>eudicotyledons</taxon>
        <taxon>Gunneridae</taxon>
        <taxon>Pentapetalae</taxon>
        <taxon>rosids</taxon>
        <taxon>fabids</taxon>
        <taxon>Fabales</taxon>
        <taxon>Fabaceae</taxon>
        <taxon>Papilionoideae</taxon>
        <taxon>50 kb inversion clade</taxon>
        <taxon>dalbergioids sensu lato</taxon>
        <taxon>Dalbergieae</taxon>
        <taxon>Pterocarpus clade</taxon>
        <taxon>Arachis</taxon>
    </lineage>
</organism>
<dbReference type="OrthoDB" id="17536at2759"/>